<feature type="chain" id="PRO_5036766248" evidence="1">
    <location>
        <begin position="27"/>
        <end position="283"/>
    </location>
</feature>
<feature type="signal peptide" evidence="1">
    <location>
        <begin position="1"/>
        <end position="26"/>
    </location>
</feature>
<gene>
    <name evidence="2" type="ORF">IC230_30435</name>
</gene>
<evidence type="ECO:0000313" key="2">
    <source>
        <dbReference type="EMBL" id="MBD2757232.1"/>
    </source>
</evidence>
<dbReference type="RefSeq" id="WP_191042855.1">
    <property type="nucleotide sequence ID" value="NZ_JACXAA010000019.1"/>
</dbReference>
<proteinExistence type="predicted"/>
<comment type="caution">
    <text evidence="2">The sequence shown here is derived from an EMBL/GenBank/DDBJ whole genome shotgun (WGS) entry which is preliminary data.</text>
</comment>
<organism evidence="2 3">
    <name type="scientific">Spirosoma validum</name>
    <dbReference type="NCBI Taxonomy" id="2771355"/>
    <lineage>
        <taxon>Bacteria</taxon>
        <taxon>Pseudomonadati</taxon>
        <taxon>Bacteroidota</taxon>
        <taxon>Cytophagia</taxon>
        <taxon>Cytophagales</taxon>
        <taxon>Cytophagaceae</taxon>
        <taxon>Spirosoma</taxon>
    </lineage>
</organism>
<dbReference type="Proteomes" id="UP000653797">
    <property type="component" value="Unassembled WGS sequence"/>
</dbReference>
<evidence type="ECO:0000313" key="3">
    <source>
        <dbReference type="Proteomes" id="UP000653797"/>
    </source>
</evidence>
<sequence>MKKKMLCALSALMLSLSLLHTSIAQAPKKVYSEVYYHKIKPGHTMAEARAFENEFKKVHQVQADEGSILGWYMLALDMTTNPNKEYSYVTIKNVSDPGYFDNAYPEATMKKGWGTEYQKKMTDLMIQGREVTETSKIEVWEILEGATATPLPSPDKAPIWMVTNIKVKNSQYEEYMALVKKAKPFYQERVVTGGAVVWNFAGLLFPWASEKSYDFSMVNMFPSMKAIIESGPQAEAAFKKTMPGMDYKQFYKDMDNLRETARQEFYYLVEYAVKTAPAQAASK</sequence>
<reference evidence="2" key="1">
    <citation type="submission" date="2020-09" db="EMBL/GenBank/DDBJ databases">
        <authorList>
            <person name="Kim M.K."/>
        </authorList>
    </citation>
    <scope>NUCLEOTIDE SEQUENCE</scope>
    <source>
        <strain evidence="2">BT704</strain>
    </source>
</reference>
<evidence type="ECO:0000256" key="1">
    <source>
        <dbReference type="SAM" id="SignalP"/>
    </source>
</evidence>
<name>A0A927B8N9_9BACT</name>
<keyword evidence="1" id="KW-0732">Signal</keyword>
<protein>
    <submittedName>
        <fullName evidence="2">Uncharacterized protein</fullName>
    </submittedName>
</protein>
<dbReference type="AlphaFoldDB" id="A0A927B8N9"/>
<keyword evidence="3" id="KW-1185">Reference proteome</keyword>
<dbReference type="EMBL" id="JACXAA010000019">
    <property type="protein sequence ID" value="MBD2757232.1"/>
    <property type="molecule type" value="Genomic_DNA"/>
</dbReference>
<accession>A0A927B8N9</accession>